<organism evidence="14 15">
    <name type="scientific">Megasphaera cerevisiae DSM 20462</name>
    <dbReference type="NCBI Taxonomy" id="1122219"/>
    <lineage>
        <taxon>Bacteria</taxon>
        <taxon>Bacillati</taxon>
        <taxon>Bacillota</taxon>
        <taxon>Negativicutes</taxon>
        <taxon>Veillonellales</taxon>
        <taxon>Veillonellaceae</taxon>
        <taxon>Megasphaera</taxon>
    </lineage>
</organism>
<dbReference type="Gene3D" id="3.30.360.10">
    <property type="entry name" value="Dihydrodipicolinate Reductase, domain 2"/>
    <property type="match status" value="1"/>
</dbReference>
<comment type="catalytic activity">
    <reaction evidence="10">
        <text>(S)-2,3,4,5-tetrahydrodipicolinate + NADP(+) + H2O = (2S,4S)-4-hydroxy-2,3,4,5-tetrahydrodipicolinate + NADPH + H(+)</text>
        <dbReference type="Rhea" id="RHEA:35331"/>
        <dbReference type="ChEBI" id="CHEBI:15377"/>
        <dbReference type="ChEBI" id="CHEBI:15378"/>
        <dbReference type="ChEBI" id="CHEBI:16845"/>
        <dbReference type="ChEBI" id="CHEBI:57783"/>
        <dbReference type="ChEBI" id="CHEBI:58349"/>
        <dbReference type="ChEBI" id="CHEBI:67139"/>
        <dbReference type="EC" id="1.17.1.8"/>
    </reaction>
</comment>
<dbReference type="AlphaFoldDB" id="A0A0J6WU97"/>
<proteinExistence type="inferred from homology"/>
<keyword evidence="3" id="KW-0521">NADP</keyword>
<dbReference type="RefSeq" id="WP_048515477.1">
    <property type="nucleotide sequence ID" value="NZ_FUXD01000063.1"/>
</dbReference>
<keyword evidence="5" id="KW-0560">Oxidoreductase</keyword>
<evidence type="ECO:0000256" key="6">
    <source>
        <dbReference type="ARBA" id="ARBA00023027"/>
    </source>
</evidence>
<evidence type="ECO:0000256" key="1">
    <source>
        <dbReference type="ARBA" id="ARBA00006642"/>
    </source>
</evidence>
<evidence type="ECO:0000256" key="11">
    <source>
        <dbReference type="ARBA" id="ARBA00049396"/>
    </source>
</evidence>
<evidence type="ECO:0000256" key="8">
    <source>
        <dbReference type="ARBA" id="ARBA00037922"/>
    </source>
</evidence>
<evidence type="ECO:0000256" key="3">
    <source>
        <dbReference type="ARBA" id="ARBA00022857"/>
    </source>
</evidence>
<dbReference type="PANTHER" id="PTHR20836">
    <property type="entry name" value="DIHYDRODIPICOLINATE REDUCTASE"/>
    <property type="match status" value="1"/>
</dbReference>
<evidence type="ECO:0000259" key="13">
    <source>
        <dbReference type="Pfam" id="PF05173"/>
    </source>
</evidence>
<dbReference type="Gene3D" id="3.40.50.720">
    <property type="entry name" value="NAD(P)-binding Rossmann-like Domain"/>
    <property type="match status" value="1"/>
</dbReference>
<keyword evidence="4" id="KW-0220">Diaminopimelate biosynthesis</keyword>
<feature type="domain" description="Dihydrodipicolinate reductase C-terminal" evidence="13">
    <location>
        <begin position="132"/>
        <end position="242"/>
    </location>
</feature>
<accession>A0A0J6WU97</accession>
<dbReference type="EMBL" id="LEKT01000071">
    <property type="protein sequence ID" value="KMO85347.1"/>
    <property type="molecule type" value="Genomic_DNA"/>
</dbReference>
<comment type="catalytic activity">
    <reaction evidence="11">
        <text>(S)-2,3,4,5-tetrahydrodipicolinate + NAD(+) + H2O = (2S,4S)-4-hydroxy-2,3,4,5-tetrahydrodipicolinate + NADH + H(+)</text>
        <dbReference type="Rhea" id="RHEA:35323"/>
        <dbReference type="ChEBI" id="CHEBI:15377"/>
        <dbReference type="ChEBI" id="CHEBI:15378"/>
        <dbReference type="ChEBI" id="CHEBI:16845"/>
        <dbReference type="ChEBI" id="CHEBI:57540"/>
        <dbReference type="ChEBI" id="CHEBI:57945"/>
        <dbReference type="ChEBI" id="CHEBI:67139"/>
        <dbReference type="EC" id="1.17.1.8"/>
    </reaction>
</comment>
<dbReference type="GO" id="GO:0009089">
    <property type="term" value="P:lysine biosynthetic process via diaminopimelate"/>
    <property type="evidence" value="ECO:0007669"/>
    <property type="project" value="InterPro"/>
</dbReference>
<evidence type="ECO:0000259" key="12">
    <source>
        <dbReference type="Pfam" id="PF01113"/>
    </source>
</evidence>
<dbReference type="STRING" id="39029.BSR42_13265"/>
<keyword evidence="7" id="KW-0457">Lysine biosynthesis</keyword>
<name>A0A0J6WU97_9FIRM</name>
<dbReference type="Proteomes" id="UP000036503">
    <property type="component" value="Unassembled WGS sequence"/>
</dbReference>
<evidence type="ECO:0000256" key="9">
    <source>
        <dbReference type="ARBA" id="ARBA00038983"/>
    </source>
</evidence>
<dbReference type="Pfam" id="PF05173">
    <property type="entry name" value="DapB_C"/>
    <property type="match status" value="1"/>
</dbReference>
<keyword evidence="2" id="KW-0028">Amino-acid biosynthesis</keyword>
<evidence type="ECO:0000256" key="10">
    <source>
        <dbReference type="ARBA" id="ARBA00049080"/>
    </source>
</evidence>
<gene>
    <name evidence="14" type="ORF">AB840_14060</name>
</gene>
<dbReference type="PATRIC" id="fig|1122219.3.peg.3166"/>
<evidence type="ECO:0000313" key="14">
    <source>
        <dbReference type="EMBL" id="KMO85347.1"/>
    </source>
</evidence>
<evidence type="ECO:0000313" key="15">
    <source>
        <dbReference type="Proteomes" id="UP000036503"/>
    </source>
</evidence>
<dbReference type="OrthoDB" id="9790352at2"/>
<dbReference type="SUPFAM" id="SSF55347">
    <property type="entry name" value="Glyceraldehyde-3-phosphate dehydrogenase-like, C-terminal domain"/>
    <property type="match status" value="1"/>
</dbReference>
<feature type="domain" description="Dihydrodipicolinate reductase N-terminal" evidence="12">
    <location>
        <begin position="4"/>
        <end position="128"/>
    </location>
</feature>
<dbReference type="PANTHER" id="PTHR20836:SF0">
    <property type="entry name" value="4-HYDROXY-TETRAHYDRODIPICOLINATE REDUCTASE 1, CHLOROPLASTIC-RELATED"/>
    <property type="match status" value="1"/>
</dbReference>
<comment type="caution">
    <text evidence="14">The sequence shown here is derived from an EMBL/GenBank/DDBJ whole genome shotgun (WGS) entry which is preliminary data.</text>
</comment>
<dbReference type="SUPFAM" id="SSF51735">
    <property type="entry name" value="NAD(P)-binding Rossmann-fold domains"/>
    <property type="match status" value="1"/>
</dbReference>
<keyword evidence="6" id="KW-0520">NAD</keyword>
<evidence type="ECO:0000256" key="4">
    <source>
        <dbReference type="ARBA" id="ARBA00022915"/>
    </source>
</evidence>
<evidence type="ECO:0000256" key="7">
    <source>
        <dbReference type="ARBA" id="ARBA00023154"/>
    </source>
</evidence>
<dbReference type="GO" id="GO:0019877">
    <property type="term" value="P:diaminopimelate biosynthetic process"/>
    <property type="evidence" value="ECO:0007669"/>
    <property type="project" value="UniProtKB-KW"/>
</dbReference>
<evidence type="ECO:0000256" key="2">
    <source>
        <dbReference type="ARBA" id="ARBA00022605"/>
    </source>
</evidence>
<dbReference type="InterPro" id="IPR022663">
    <property type="entry name" value="DapB_C"/>
</dbReference>
<dbReference type="GO" id="GO:0008839">
    <property type="term" value="F:4-hydroxy-tetrahydrodipicolinate reductase"/>
    <property type="evidence" value="ECO:0007669"/>
    <property type="project" value="UniProtKB-EC"/>
</dbReference>
<dbReference type="InterPro" id="IPR000846">
    <property type="entry name" value="DapB_N"/>
</dbReference>
<sequence>MKQIKVGLVGFGRTGKIVATELIQDNDICLAWVIKRSPDLEKQTAGQILHLQSHEGPIYSIADISEAFFEAHPVDVILDFSTSSAIELYKNAANDRTAIVSAISHYEPADLKTLKNCAEKAAVLYSPNITLGINILMIISQILEKTVPHADIEIIEEHFREKESVSGTAKKIAGMLNLPADMIHSIRVGKTVGKHMVIFGLPNQTIRISHESTNQAAFGQGAIFAIKHIAGKEPGLYGMEQFILKMFRDNIPIY</sequence>
<protein>
    <recommendedName>
        <fullName evidence="9">4-hydroxy-tetrahydrodipicolinate reductase</fullName>
        <ecNumber evidence="9">1.17.1.8</ecNumber>
    </recommendedName>
</protein>
<dbReference type="InterPro" id="IPR036291">
    <property type="entry name" value="NAD(P)-bd_dom_sf"/>
</dbReference>
<evidence type="ECO:0000256" key="5">
    <source>
        <dbReference type="ARBA" id="ARBA00023002"/>
    </source>
</evidence>
<dbReference type="PIRSF" id="PIRSF000161">
    <property type="entry name" value="DHPR"/>
    <property type="match status" value="1"/>
</dbReference>
<keyword evidence="15" id="KW-1185">Reference proteome</keyword>
<comment type="pathway">
    <text evidence="8">Amino-acid biosynthesis; L-lysine biosynthesis via DAP pathway; (S)-tetrahydrodipicolinate from L-aspartate: step 4/4.</text>
</comment>
<reference evidence="14 15" key="1">
    <citation type="submission" date="2015-06" db="EMBL/GenBank/DDBJ databases">
        <title>Draft genome sequence of beer spoilage bacterium Megasphaera cerevisiae type strain 20462.</title>
        <authorList>
            <person name="Kutumbaka K."/>
            <person name="Pasmowitz J."/>
            <person name="Mategko J."/>
            <person name="Reyes D."/>
            <person name="Friedrich A."/>
            <person name="Han S."/>
            <person name="Martens-Habbena W."/>
            <person name="Neal-McKinney J."/>
            <person name="Janagama H.K."/>
            <person name="Nadala C."/>
            <person name="Samadpour M."/>
        </authorList>
    </citation>
    <scope>NUCLEOTIDE SEQUENCE [LARGE SCALE GENOMIC DNA]</scope>
    <source>
        <strain evidence="14 15">DSM 20462</strain>
    </source>
</reference>
<dbReference type="InParanoid" id="A0A0J6WU97"/>
<dbReference type="Pfam" id="PF01113">
    <property type="entry name" value="DapB_N"/>
    <property type="match status" value="1"/>
</dbReference>
<dbReference type="EC" id="1.17.1.8" evidence="9"/>
<dbReference type="InterPro" id="IPR023940">
    <property type="entry name" value="DHDPR_bac"/>
</dbReference>
<comment type="similarity">
    <text evidence="1">Belongs to the DapB family.</text>
</comment>